<dbReference type="eggNOG" id="KOG1339">
    <property type="taxonomic scope" value="Eukaryota"/>
</dbReference>
<dbReference type="AlphaFoldDB" id="A0A0E0FBJ1"/>
<dbReference type="GO" id="GO:0006508">
    <property type="term" value="P:proteolysis"/>
    <property type="evidence" value="ECO:0007669"/>
    <property type="project" value="UniProtKB-KW"/>
</dbReference>
<feature type="chain" id="PRO_5002358991" description="Peptidase A1 domain-containing protein" evidence="6">
    <location>
        <begin position="33"/>
        <end position="472"/>
    </location>
</feature>
<reference evidence="8" key="2">
    <citation type="submission" date="2018-05" db="EMBL/GenBank/DDBJ databases">
        <title>OmerRS3 (Oryza meridionalis Reference Sequence Version 3).</title>
        <authorList>
            <person name="Zhang J."/>
            <person name="Kudrna D."/>
            <person name="Lee S."/>
            <person name="Talag J."/>
            <person name="Welchert J."/>
            <person name="Wing R.A."/>
        </authorList>
    </citation>
    <scope>NUCLEOTIDE SEQUENCE [LARGE SCALE GENOMIC DNA]</scope>
    <source>
        <strain evidence="8">cv. OR44</strain>
    </source>
</reference>
<evidence type="ECO:0000256" key="3">
    <source>
        <dbReference type="ARBA" id="ARBA00022750"/>
    </source>
</evidence>
<keyword evidence="9" id="KW-1185">Reference proteome</keyword>
<feature type="signal peptide" evidence="6">
    <location>
        <begin position="1"/>
        <end position="32"/>
    </location>
</feature>
<keyword evidence="2" id="KW-0645">Protease</keyword>
<keyword evidence="4" id="KW-0378">Hydrolase</keyword>
<evidence type="ECO:0000256" key="4">
    <source>
        <dbReference type="ARBA" id="ARBA00022801"/>
    </source>
</evidence>
<reference evidence="8" key="1">
    <citation type="submission" date="2015-04" db="UniProtKB">
        <authorList>
            <consortium name="EnsemblPlants"/>
        </authorList>
    </citation>
    <scope>IDENTIFICATION</scope>
</reference>
<dbReference type="InterPro" id="IPR032861">
    <property type="entry name" value="TAXi_N"/>
</dbReference>
<comment type="similarity">
    <text evidence="1">Belongs to the peptidase A1 family.</text>
</comment>
<dbReference type="HOGENOM" id="CLU_005738_2_0_1"/>
<dbReference type="Pfam" id="PF14543">
    <property type="entry name" value="TAXi_N"/>
    <property type="match status" value="1"/>
</dbReference>
<dbReference type="FunFam" id="2.40.70.10:FF:000074">
    <property type="entry name" value="Os05g0384300 protein"/>
    <property type="match status" value="1"/>
</dbReference>
<dbReference type="Proteomes" id="UP000008021">
    <property type="component" value="Chromosome 12"/>
</dbReference>
<protein>
    <recommendedName>
        <fullName evidence="7">Peptidase A1 domain-containing protein</fullName>
    </recommendedName>
</protein>
<dbReference type="STRING" id="40149.A0A0E0FBJ1"/>
<dbReference type="Gene3D" id="2.40.70.10">
    <property type="entry name" value="Acid Proteases"/>
    <property type="match status" value="2"/>
</dbReference>
<dbReference type="InterPro" id="IPR051708">
    <property type="entry name" value="Plant_Aspart_Prot_A1"/>
</dbReference>
<evidence type="ECO:0000313" key="9">
    <source>
        <dbReference type="Proteomes" id="UP000008021"/>
    </source>
</evidence>
<keyword evidence="3" id="KW-0064">Aspartyl protease</keyword>
<dbReference type="InterPro" id="IPR033121">
    <property type="entry name" value="PEPTIDASE_A1"/>
</dbReference>
<dbReference type="CDD" id="cd05476">
    <property type="entry name" value="pepsin_A_like_plant"/>
    <property type="match status" value="1"/>
</dbReference>
<evidence type="ECO:0000256" key="1">
    <source>
        <dbReference type="ARBA" id="ARBA00007447"/>
    </source>
</evidence>
<name>A0A0E0FBJ1_9ORYZ</name>
<keyword evidence="5" id="KW-0325">Glycoprotein</keyword>
<evidence type="ECO:0000256" key="6">
    <source>
        <dbReference type="SAM" id="SignalP"/>
    </source>
</evidence>
<dbReference type="PROSITE" id="PS51767">
    <property type="entry name" value="PEPTIDASE_A1"/>
    <property type="match status" value="1"/>
</dbReference>
<evidence type="ECO:0000256" key="2">
    <source>
        <dbReference type="ARBA" id="ARBA00022670"/>
    </source>
</evidence>
<dbReference type="GO" id="GO:0005576">
    <property type="term" value="C:extracellular region"/>
    <property type="evidence" value="ECO:0007669"/>
    <property type="project" value="TreeGrafter"/>
</dbReference>
<dbReference type="PANTHER" id="PTHR47967:SF85">
    <property type="entry name" value="OS05G0384300 PROTEIN"/>
    <property type="match status" value="1"/>
</dbReference>
<feature type="domain" description="Peptidase A1" evidence="7">
    <location>
        <begin position="87"/>
        <end position="447"/>
    </location>
</feature>
<dbReference type="PANTHER" id="PTHR47967">
    <property type="entry name" value="OS07G0603500 PROTEIN-RELATED"/>
    <property type="match status" value="1"/>
</dbReference>
<proteinExistence type="inferred from homology"/>
<dbReference type="SUPFAM" id="SSF50630">
    <property type="entry name" value="Acid proteases"/>
    <property type="match status" value="1"/>
</dbReference>
<sequence length="472" mass="48698">MARSMAMSTLLLLAGASLLSLQLLHPPPVASAAAVRARPKVGGYSAKSRPWVSKLVAGFLKKQLRNRGNKQQQQLGGEAASGAAPPLVINITVGTPVAQTVSGLVDITSYFVWAQCAPCAAAAAGCLQPPATAFRLNGSATFSPLPCSSDMCLPVLRETCGRAAANATGGGARCDSYSVTYGSAGSANTSGYLATDTFTFGTTSVAGVVFGCSYASYGDFAGASGVIGIGRGNLSLISQLQFGKFSYQLLAPEATDSNSDDGSADSVIRFGDDAVPKTKRGRSTPLLSSTLYPDFYYVNLTGVRVDGTRLDAIPAGTFDLRANGTGGVILSSTTPVTYLEEAAYGVVRAAVASRIDLPAVNGSAALELDLCYNASSMAKVKVPKLTLVFDGGADMDLSVANYFYIDNDTGLECLTMLPLQGGSVLGTLLQTGTNMIYDVDAGRLTFETAAAAAAMSQMTMMLVPLVASLLLF</sequence>
<dbReference type="EnsemblPlants" id="OMERI12G06710.1">
    <property type="protein sequence ID" value="OMERI12G06710.1"/>
    <property type="gene ID" value="OMERI12G06710"/>
</dbReference>
<dbReference type="Pfam" id="PF14541">
    <property type="entry name" value="TAXi_C"/>
    <property type="match status" value="1"/>
</dbReference>
<evidence type="ECO:0000256" key="5">
    <source>
        <dbReference type="ARBA" id="ARBA00023180"/>
    </source>
</evidence>
<dbReference type="GO" id="GO:0004190">
    <property type="term" value="F:aspartic-type endopeptidase activity"/>
    <property type="evidence" value="ECO:0007669"/>
    <property type="project" value="UniProtKB-KW"/>
</dbReference>
<organism evidence="8">
    <name type="scientific">Oryza meridionalis</name>
    <dbReference type="NCBI Taxonomy" id="40149"/>
    <lineage>
        <taxon>Eukaryota</taxon>
        <taxon>Viridiplantae</taxon>
        <taxon>Streptophyta</taxon>
        <taxon>Embryophyta</taxon>
        <taxon>Tracheophyta</taxon>
        <taxon>Spermatophyta</taxon>
        <taxon>Magnoliopsida</taxon>
        <taxon>Liliopsida</taxon>
        <taxon>Poales</taxon>
        <taxon>Poaceae</taxon>
        <taxon>BOP clade</taxon>
        <taxon>Oryzoideae</taxon>
        <taxon>Oryzeae</taxon>
        <taxon>Oryzinae</taxon>
        <taxon>Oryza</taxon>
    </lineage>
</organism>
<dbReference type="InterPro" id="IPR034161">
    <property type="entry name" value="Pepsin-like_plant"/>
</dbReference>
<evidence type="ECO:0000259" key="7">
    <source>
        <dbReference type="PROSITE" id="PS51767"/>
    </source>
</evidence>
<dbReference type="FunFam" id="2.40.70.10:FF:000079">
    <property type="entry name" value="Putative aspartic proteinase nepenthesin II"/>
    <property type="match status" value="1"/>
</dbReference>
<accession>A0A0E0FBJ1</accession>
<dbReference type="InterPro" id="IPR032799">
    <property type="entry name" value="TAXi_C"/>
</dbReference>
<evidence type="ECO:0000313" key="8">
    <source>
        <dbReference type="EnsemblPlants" id="OMERI12G06710.1"/>
    </source>
</evidence>
<dbReference type="Gramene" id="OMERI12G06710.1">
    <property type="protein sequence ID" value="OMERI12G06710.1"/>
    <property type="gene ID" value="OMERI12G06710"/>
</dbReference>
<keyword evidence="6" id="KW-0732">Signal</keyword>
<dbReference type="InterPro" id="IPR021109">
    <property type="entry name" value="Peptidase_aspartic_dom_sf"/>
</dbReference>